<keyword evidence="8" id="KW-1185">Reference proteome</keyword>
<evidence type="ECO:0000256" key="3">
    <source>
        <dbReference type="RuleBase" id="RU362132"/>
    </source>
</evidence>
<dbReference type="FunFam" id="3.40.50.970:FF:000007">
    <property type="entry name" value="Acetolactate synthase"/>
    <property type="match status" value="1"/>
</dbReference>
<evidence type="ECO:0000259" key="4">
    <source>
        <dbReference type="Pfam" id="PF00205"/>
    </source>
</evidence>
<dbReference type="GO" id="GO:0005948">
    <property type="term" value="C:acetolactate synthase complex"/>
    <property type="evidence" value="ECO:0007669"/>
    <property type="project" value="TreeGrafter"/>
</dbReference>
<dbReference type="AlphaFoldDB" id="A0A1H0DI73"/>
<dbReference type="Proteomes" id="UP000199334">
    <property type="component" value="Unassembled WGS sequence"/>
</dbReference>
<dbReference type="SUPFAM" id="SSF52518">
    <property type="entry name" value="Thiamin diphosphate-binding fold (THDP-binding)"/>
    <property type="match status" value="2"/>
</dbReference>
<organism evidence="7 8">
    <name type="scientific">Tenuibacillus multivorans</name>
    <dbReference type="NCBI Taxonomy" id="237069"/>
    <lineage>
        <taxon>Bacteria</taxon>
        <taxon>Bacillati</taxon>
        <taxon>Bacillota</taxon>
        <taxon>Bacilli</taxon>
        <taxon>Bacillales</taxon>
        <taxon>Bacillaceae</taxon>
        <taxon>Tenuibacillus</taxon>
    </lineage>
</organism>
<dbReference type="GO" id="GO:0050660">
    <property type="term" value="F:flavin adenine dinucleotide binding"/>
    <property type="evidence" value="ECO:0007669"/>
    <property type="project" value="TreeGrafter"/>
</dbReference>
<dbReference type="InterPro" id="IPR011766">
    <property type="entry name" value="TPP_enzyme_TPP-bd"/>
</dbReference>
<feature type="domain" description="Thiamine pyrophosphate enzyme TPP-binding" evidence="5">
    <location>
        <begin position="390"/>
        <end position="536"/>
    </location>
</feature>
<feature type="domain" description="Thiamine pyrophosphate enzyme central" evidence="4">
    <location>
        <begin position="201"/>
        <end position="335"/>
    </location>
</feature>
<dbReference type="GO" id="GO:0009099">
    <property type="term" value="P:L-valine biosynthetic process"/>
    <property type="evidence" value="ECO:0007669"/>
    <property type="project" value="TreeGrafter"/>
</dbReference>
<dbReference type="NCBIfam" id="NF006052">
    <property type="entry name" value="PRK08199.1"/>
    <property type="match status" value="1"/>
</dbReference>
<evidence type="ECO:0000259" key="6">
    <source>
        <dbReference type="Pfam" id="PF02776"/>
    </source>
</evidence>
<dbReference type="GO" id="GO:0030976">
    <property type="term" value="F:thiamine pyrophosphate binding"/>
    <property type="evidence" value="ECO:0007669"/>
    <property type="project" value="InterPro"/>
</dbReference>
<sequence>MERTFESMTGTKELTAGEAVVAYLKHEQTTQAFCVPGESYLPILDALHDEPSIDLITNRHEGGASFMAEGYAKGSGKPGVLLATRGVGAANLSIGVHTAMQDSTPMIVLLGQVHSKFRGREGFQEVDLDQFFKPITKWATEVHDAERIPEFMQRAFRIAQSGRPGPVVLSFPEDVLKEKHLYAFGPRFERPAPRANQSEIEAIERCLQTAQRSVVIAGGGIKLAGAEELFQDFVDQFELPVLSAFRRHDVLANNHHCYGGHLGLGTSPKLKQTVEEADIVLAIGTRLSEVTTQDYSILKPHQKLIHIDIADDVIGKSYPPFIGVQADAKKALEDLVHMNVQPTWSEWRESRRSAYKQTALKPIEASDPINRHIIERLQTILPDDAILTNDAGNFAGWMHSFYQFNEKRTYVGPTSGAMGYGVPAAVGAKIACPERAVVSLSGDGGFMMTMQEIETAVRHQVPITSLVFNNEMYGTIRMHQEIHYPERVVGTDLGPIEFAEMARSMGALGIKVYDIAYFEHALNEALQANRPSVIEIITDPEQISVTSTIETLRQ</sequence>
<proteinExistence type="inferred from homology"/>
<dbReference type="PROSITE" id="PS00187">
    <property type="entry name" value="TPP_ENZYMES"/>
    <property type="match status" value="1"/>
</dbReference>
<evidence type="ECO:0000313" key="8">
    <source>
        <dbReference type="Proteomes" id="UP000199334"/>
    </source>
</evidence>
<accession>A0A1H0DI73</accession>
<reference evidence="7 8" key="1">
    <citation type="submission" date="2016-10" db="EMBL/GenBank/DDBJ databases">
        <authorList>
            <person name="de Groot N.N."/>
        </authorList>
    </citation>
    <scope>NUCLEOTIDE SEQUENCE [LARGE SCALE GENOMIC DNA]</scope>
    <source>
        <strain evidence="7 8">CGMCC 1.3442</strain>
    </source>
</reference>
<dbReference type="GO" id="GO:0000287">
    <property type="term" value="F:magnesium ion binding"/>
    <property type="evidence" value="ECO:0007669"/>
    <property type="project" value="InterPro"/>
</dbReference>
<dbReference type="Gene3D" id="3.40.50.1220">
    <property type="entry name" value="TPP-binding domain"/>
    <property type="match status" value="1"/>
</dbReference>
<dbReference type="GO" id="GO:0009097">
    <property type="term" value="P:isoleucine biosynthetic process"/>
    <property type="evidence" value="ECO:0007669"/>
    <property type="project" value="TreeGrafter"/>
</dbReference>
<dbReference type="GO" id="GO:0003984">
    <property type="term" value="F:acetolactate synthase activity"/>
    <property type="evidence" value="ECO:0007669"/>
    <property type="project" value="TreeGrafter"/>
</dbReference>
<dbReference type="PANTHER" id="PTHR18968:SF120">
    <property type="entry name" value="ACETOLACTATE SYNTHASE LARGE SUBUNIT"/>
    <property type="match status" value="1"/>
</dbReference>
<dbReference type="InterPro" id="IPR012000">
    <property type="entry name" value="Thiamin_PyroP_enz_cen_dom"/>
</dbReference>
<dbReference type="InterPro" id="IPR000399">
    <property type="entry name" value="TPP-bd_CS"/>
</dbReference>
<dbReference type="InterPro" id="IPR029061">
    <property type="entry name" value="THDP-binding"/>
</dbReference>
<evidence type="ECO:0000313" key="7">
    <source>
        <dbReference type="EMBL" id="SDN69768.1"/>
    </source>
</evidence>
<dbReference type="CDD" id="cd00568">
    <property type="entry name" value="TPP_enzymes"/>
    <property type="match status" value="1"/>
</dbReference>
<gene>
    <name evidence="7" type="ORF">SAMN05216498_2882</name>
</gene>
<dbReference type="Pfam" id="PF02776">
    <property type="entry name" value="TPP_enzyme_N"/>
    <property type="match status" value="1"/>
</dbReference>
<dbReference type="Pfam" id="PF00205">
    <property type="entry name" value="TPP_enzyme_M"/>
    <property type="match status" value="1"/>
</dbReference>
<evidence type="ECO:0000259" key="5">
    <source>
        <dbReference type="Pfam" id="PF02775"/>
    </source>
</evidence>
<feature type="domain" description="Thiamine pyrophosphate enzyme N-terminal TPP-binding" evidence="6">
    <location>
        <begin position="15"/>
        <end position="127"/>
    </location>
</feature>
<evidence type="ECO:0000256" key="1">
    <source>
        <dbReference type="ARBA" id="ARBA00007812"/>
    </source>
</evidence>
<dbReference type="EMBL" id="FNIG01000007">
    <property type="protein sequence ID" value="SDN69768.1"/>
    <property type="molecule type" value="Genomic_DNA"/>
</dbReference>
<comment type="similarity">
    <text evidence="1 3">Belongs to the TPP enzyme family.</text>
</comment>
<dbReference type="CDD" id="cd07035">
    <property type="entry name" value="TPP_PYR_POX_like"/>
    <property type="match status" value="1"/>
</dbReference>
<protein>
    <submittedName>
        <fullName evidence="7">Acetolactate synthase-1/2/3 large subunit</fullName>
    </submittedName>
</protein>
<name>A0A1H0DI73_9BACI</name>
<dbReference type="InterPro" id="IPR012001">
    <property type="entry name" value="Thiamin_PyroP_enz_TPP-bd_dom"/>
</dbReference>
<dbReference type="Pfam" id="PF02775">
    <property type="entry name" value="TPP_enzyme_C"/>
    <property type="match status" value="1"/>
</dbReference>
<keyword evidence="2 3" id="KW-0786">Thiamine pyrophosphate</keyword>
<dbReference type="Gene3D" id="3.40.50.970">
    <property type="match status" value="2"/>
</dbReference>
<dbReference type="InterPro" id="IPR029035">
    <property type="entry name" value="DHS-like_NAD/FAD-binding_dom"/>
</dbReference>
<dbReference type="STRING" id="237069.SAMN05216498_2882"/>
<dbReference type="SUPFAM" id="SSF52467">
    <property type="entry name" value="DHS-like NAD/FAD-binding domain"/>
    <property type="match status" value="1"/>
</dbReference>
<evidence type="ECO:0000256" key="2">
    <source>
        <dbReference type="ARBA" id="ARBA00023052"/>
    </source>
</evidence>
<dbReference type="PANTHER" id="PTHR18968">
    <property type="entry name" value="THIAMINE PYROPHOSPHATE ENZYMES"/>
    <property type="match status" value="1"/>
</dbReference>
<dbReference type="InterPro" id="IPR045229">
    <property type="entry name" value="TPP_enz"/>
</dbReference>